<organism evidence="2 3">
    <name type="scientific">Mycena albidolilacea</name>
    <dbReference type="NCBI Taxonomy" id="1033008"/>
    <lineage>
        <taxon>Eukaryota</taxon>
        <taxon>Fungi</taxon>
        <taxon>Dikarya</taxon>
        <taxon>Basidiomycota</taxon>
        <taxon>Agaricomycotina</taxon>
        <taxon>Agaricomycetes</taxon>
        <taxon>Agaricomycetidae</taxon>
        <taxon>Agaricales</taxon>
        <taxon>Marasmiineae</taxon>
        <taxon>Mycenaceae</taxon>
        <taxon>Mycena</taxon>
    </lineage>
</organism>
<proteinExistence type="predicted"/>
<name>A0AAD6ZY84_9AGAR</name>
<dbReference type="EMBL" id="JARIHO010000022">
    <property type="protein sequence ID" value="KAJ7343982.1"/>
    <property type="molecule type" value="Genomic_DNA"/>
</dbReference>
<evidence type="ECO:0000256" key="1">
    <source>
        <dbReference type="SAM" id="MobiDB-lite"/>
    </source>
</evidence>
<evidence type="ECO:0000313" key="2">
    <source>
        <dbReference type="EMBL" id="KAJ7343982.1"/>
    </source>
</evidence>
<feature type="region of interest" description="Disordered" evidence="1">
    <location>
        <begin position="79"/>
        <end position="181"/>
    </location>
</feature>
<keyword evidence="3" id="KW-1185">Reference proteome</keyword>
<dbReference type="AlphaFoldDB" id="A0AAD6ZY84"/>
<reference evidence="2" key="1">
    <citation type="submission" date="2023-03" db="EMBL/GenBank/DDBJ databases">
        <title>Massive genome expansion in bonnet fungi (Mycena s.s.) driven by repeated elements and novel gene families across ecological guilds.</title>
        <authorList>
            <consortium name="Lawrence Berkeley National Laboratory"/>
            <person name="Harder C.B."/>
            <person name="Miyauchi S."/>
            <person name="Viragh M."/>
            <person name="Kuo A."/>
            <person name="Thoen E."/>
            <person name="Andreopoulos B."/>
            <person name="Lu D."/>
            <person name="Skrede I."/>
            <person name="Drula E."/>
            <person name="Henrissat B."/>
            <person name="Morin E."/>
            <person name="Kohler A."/>
            <person name="Barry K."/>
            <person name="LaButti K."/>
            <person name="Morin E."/>
            <person name="Salamov A."/>
            <person name="Lipzen A."/>
            <person name="Mereny Z."/>
            <person name="Hegedus B."/>
            <person name="Baldrian P."/>
            <person name="Stursova M."/>
            <person name="Weitz H."/>
            <person name="Taylor A."/>
            <person name="Grigoriev I.V."/>
            <person name="Nagy L.G."/>
            <person name="Martin F."/>
            <person name="Kauserud H."/>
        </authorList>
    </citation>
    <scope>NUCLEOTIDE SEQUENCE</scope>
    <source>
        <strain evidence="2">CBHHK002</strain>
    </source>
</reference>
<accession>A0AAD6ZY84</accession>
<feature type="compositionally biased region" description="Pro residues" evidence="1">
    <location>
        <begin position="89"/>
        <end position="98"/>
    </location>
</feature>
<dbReference type="Proteomes" id="UP001218218">
    <property type="component" value="Unassembled WGS sequence"/>
</dbReference>
<gene>
    <name evidence="2" type="ORF">DFH08DRAFT_810513</name>
</gene>
<protein>
    <submittedName>
        <fullName evidence="2">Uncharacterized protein</fullName>
    </submittedName>
</protein>
<evidence type="ECO:0000313" key="3">
    <source>
        <dbReference type="Proteomes" id="UP001218218"/>
    </source>
</evidence>
<feature type="region of interest" description="Disordered" evidence="1">
    <location>
        <begin position="1"/>
        <end position="24"/>
    </location>
</feature>
<sequence>MSQQSQTCPPIYQPSHGDEDHQRHSVNTNSQFYTRSDFGRFIARQQIEGFSKGQWKSAKTYQEACAIWKLMCERYHDHGDDDEPLSPVESPPPSPTPGPARRRHSRHGSLPPPAKPASPLAKSSPAPARTRAAPPPVSVSTAQVTRASPAPARARAAPPPVTVSTAQVTRAPPQPRISVVSSKRHPGEWTMGDTLWGIEGVLLLFEDRYDVVDYIHTNRLPSARLLQSRERQVLDAFVTSRTYGIEDMNN</sequence>
<feature type="compositionally biased region" description="Low complexity" evidence="1">
    <location>
        <begin position="117"/>
        <end position="132"/>
    </location>
</feature>
<comment type="caution">
    <text evidence="2">The sequence shown here is derived from an EMBL/GenBank/DDBJ whole genome shotgun (WGS) entry which is preliminary data.</text>
</comment>
<feature type="compositionally biased region" description="Low complexity" evidence="1">
    <location>
        <begin position="144"/>
        <end position="166"/>
    </location>
</feature>